<keyword evidence="3" id="KW-0808">Transferase</keyword>
<dbReference type="EMBL" id="RAQO01000005">
    <property type="protein sequence ID" value="RKF18648.1"/>
    <property type="molecule type" value="Genomic_DNA"/>
</dbReference>
<dbReference type="OrthoDB" id="3172674at2"/>
<reference evidence="3 4" key="1">
    <citation type="submission" date="2018-09" db="EMBL/GenBank/DDBJ databases">
        <authorList>
            <person name="Wang Z."/>
        </authorList>
    </citation>
    <scope>NUCLEOTIDE SEQUENCE [LARGE SCALE GENOMIC DNA]</scope>
    <source>
        <strain evidence="3 4">ALS 81</strain>
    </source>
</reference>
<dbReference type="Gene3D" id="3.40.630.30">
    <property type="match status" value="1"/>
</dbReference>
<accession>A0A420EDA1</accession>
<dbReference type="Proteomes" id="UP000286482">
    <property type="component" value="Unassembled WGS sequence"/>
</dbReference>
<dbReference type="InterPro" id="IPR000182">
    <property type="entry name" value="GNAT_dom"/>
</dbReference>
<name>A0A420EDA1_9ALTE</name>
<comment type="caution">
    <text evidence="3">The sequence shown here is derived from an EMBL/GenBank/DDBJ whole genome shotgun (WGS) entry which is preliminary data.</text>
</comment>
<evidence type="ECO:0000313" key="4">
    <source>
        <dbReference type="Proteomes" id="UP000286482"/>
    </source>
</evidence>
<dbReference type="CDD" id="cd04301">
    <property type="entry name" value="NAT_SF"/>
    <property type="match status" value="1"/>
</dbReference>
<feature type="domain" description="YoaP-like" evidence="2">
    <location>
        <begin position="206"/>
        <end position="250"/>
    </location>
</feature>
<protein>
    <submittedName>
        <fullName evidence="3">GNAT family N-acetyltransferase</fullName>
    </submittedName>
</protein>
<feature type="domain" description="N-acetyltransferase" evidence="1">
    <location>
        <begin position="52"/>
        <end position="112"/>
    </location>
</feature>
<dbReference type="Pfam" id="PF00583">
    <property type="entry name" value="Acetyltransf_1"/>
    <property type="match status" value="1"/>
</dbReference>
<gene>
    <name evidence="3" type="ORF">DBZ36_09585</name>
</gene>
<dbReference type="Pfam" id="PF14268">
    <property type="entry name" value="YoaP"/>
    <property type="match status" value="1"/>
</dbReference>
<proteinExistence type="predicted"/>
<evidence type="ECO:0000259" key="2">
    <source>
        <dbReference type="Pfam" id="PF14268"/>
    </source>
</evidence>
<dbReference type="GO" id="GO:0016747">
    <property type="term" value="F:acyltransferase activity, transferring groups other than amino-acyl groups"/>
    <property type="evidence" value="ECO:0007669"/>
    <property type="project" value="InterPro"/>
</dbReference>
<dbReference type="InterPro" id="IPR025685">
    <property type="entry name" value="YoaP-like_dom"/>
</dbReference>
<organism evidence="3 4">
    <name type="scientific">Alginatibacterium sediminis</name>
    <dbReference type="NCBI Taxonomy" id="2164068"/>
    <lineage>
        <taxon>Bacteria</taxon>
        <taxon>Pseudomonadati</taxon>
        <taxon>Pseudomonadota</taxon>
        <taxon>Gammaproteobacteria</taxon>
        <taxon>Alteromonadales</taxon>
        <taxon>Alteromonadaceae</taxon>
        <taxon>Alginatibacterium</taxon>
    </lineage>
</organism>
<evidence type="ECO:0000259" key="1">
    <source>
        <dbReference type="Pfam" id="PF00583"/>
    </source>
</evidence>
<dbReference type="InterPro" id="IPR016181">
    <property type="entry name" value="Acyl_CoA_acyltransferase"/>
</dbReference>
<dbReference type="AlphaFoldDB" id="A0A420EDA1"/>
<keyword evidence="4" id="KW-1185">Reference proteome</keyword>
<dbReference type="SUPFAM" id="SSF55729">
    <property type="entry name" value="Acyl-CoA N-acyltransferases (Nat)"/>
    <property type="match status" value="1"/>
</dbReference>
<sequence length="257" mass="28920">MKMSYLTLDSTNITAEHICCAISDKKCAQSYAAKKQWLSQSFAHDYVFSRLDERAKVFIEYGPAETAWQPIDADNYLALGCFWVSGKYKQQGHGKALLAQAIHAAKAQDKHGLVAIVGRKKFHFSSDTKWLLKQGFVEVDALESGFVLLAYAFDNNAPTPSFLKHLHTAKLPSQGCVVYYSNRCPFSEYHVQNSLVESCRNRQIELTVIKLESNEQAMLSPAPSSIFSLFYEGRFVTTDISACMDSRFDKIVLNMKS</sequence>
<evidence type="ECO:0000313" key="3">
    <source>
        <dbReference type="EMBL" id="RKF18648.1"/>
    </source>
</evidence>